<keyword evidence="4" id="KW-1185">Reference proteome</keyword>
<evidence type="ECO:0000313" key="4">
    <source>
        <dbReference type="Proteomes" id="UP000051530"/>
    </source>
</evidence>
<proteinExistence type="predicted"/>
<feature type="signal peptide" evidence="2">
    <location>
        <begin position="1"/>
        <end position="16"/>
    </location>
</feature>
<dbReference type="VEuPathDB" id="MicrosporidiaDB:M153_8050003964"/>
<sequence length="93" mass="10636">MFMIFVHIVMITSVRSNLCLSCDVFNTWYLPVNLSSYFFPLGAGSSTCQSLFNSICFLFLSVLFVFLISSILFFSDTFCCKVFFEMARSNTIL</sequence>
<comment type="caution">
    <text evidence="3">The sequence shown here is derived from an EMBL/GenBank/DDBJ whole genome shotgun (WGS) entry which is preliminary data.</text>
</comment>
<keyword evidence="2" id="KW-0732">Signal</keyword>
<keyword evidence="1" id="KW-0472">Membrane</keyword>
<feature type="chain" id="PRO_5006399091" evidence="2">
    <location>
        <begin position="17"/>
        <end position="93"/>
    </location>
</feature>
<dbReference type="Proteomes" id="UP000051530">
    <property type="component" value="Unassembled WGS sequence"/>
</dbReference>
<feature type="transmembrane region" description="Helical" evidence="1">
    <location>
        <begin position="51"/>
        <end position="74"/>
    </location>
</feature>
<dbReference type="EMBL" id="LGUB01000307">
    <property type="protein sequence ID" value="KRH93519.1"/>
    <property type="molecule type" value="Genomic_DNA"/>
</dbReference>
<dbReference type="AlphaFoldDB" id="A0A0R0M266"/>
<name>A0A0R0M266_9MICR</name>
<organism evidence="3 4">
    <name type="scientific">Pseudoloma neurophilia</name>
    <dbReference type="NCBI Taxonomy" id="146866"/>
    <lineage>
        <taxon>Eukaryota</taxon>
        <taxon>Fungi</taxon>
        <taxon>Fungi incertae sedis</taxon>
        <taxon>Microsporidia</taxon>
        <taxon>Pseudoloma</taxon>
    </lineage>
</organism>
<gene>
    <name evidence="3" type="ORF">M153_8050003964</name>
</gene>
<evidence type="ECO:0000256" key="2">
    <source>
        <dbReference type="SAM" id="SignalP"/>
    </source>
</evidence>
<evidence type="ECO:0000256" key="1">
    <source>
        <dbReference type="SAM" id="Phobius"/>
    </source>
</evidence>
<protein>
    <submittedName>
        <fullName evidence="3">Uncharacterized protein</fullName>
    </submittedName>
</protein>
<accession>A0A0R0M266</accession>
<keyword evidence="1" id="KW-0812">Transmembrane</keyword>
<evidence type="ECO:0000313" key="3">
    <source>
        <dbReference type="EMBL" id="KRH93519.1"/>
    </source>
</evidence>
<keyword evidence="1" id="KW-1133">Transmembrane helix</keyword>
<reference evidence="3 4" key="1">
    <citation type="submission" date="2015-07" db="EMBL/GenBank/DDBJ databases">
        <title>The genome of Pseudoloma neurophilia, a relevant intracellular parasite of the zebrafish.</title>
        <authorList>
            <person name="Ndikumana S."/>
            <person name="Pelin A."/>
            <person name="Sanders J."/>
            <person name="Corradi N."/>
        </authorList>
    </citation>
    <scope>NUCLEOTIDE SEQUENCE [LARGE SCALE GENOMIC DNA]</scope>
    <source>
        <strain evidence="3 4">MK1</strain>
    </source>
</reference>